<name>A0A2K1IYM5_PHYPA</name>
<organism evidence="1">
    <name type="scientific">Physcomitrium patens</name>
    <name type="common">Spreading-leaved earth moss</name>
    <name type="synonym">Physcomitrella patens</name>
    <dbReference type="NCBI Taxonomy" id="3218"/>
    <lineage>
        <taxon>Eukaryota</taxon>
        <taxon>Viridiplantae</taxon>
        <taxon>Streptophyta</taxon>
        <taxon>Embryophyta</taxon>
        <taxon>Bryophyta</taxon>
        <taxon>Bryophytina</taxon>
        <taxon>Bryopsida</taxon>
        <taxon>Funariidae</taxon>
        <taxon>Funariales</taxon>
        <taxon>Funariaceae</taxon>
        <taxon>Physcomitrium</taxon>
    </lineage>
</organism>
<dbReference type="Gramene" id="Pp3c19_16290V3.1">
    <property type="protein sequence ID" value="Pp3c19_16290V3.1"/>
    <property type="gene ID" value="Pp3c19_16290"/>
</dbReference>
<dbReference type="AlphaFoldDB" id="A0A2K1IYM5"/>
<reference evidence="2" key="3">
    <citation type="submission" date="2020-12" db="UniProtKB">
        <authorList>
            <consortium name="EnsemblPlants"/>
        </authorList>
    </citation>
    <scope>IDENTIFICATION</scope>
</reference>
<proteinExistence type="predicted"/>
<protein>
    <submittedName>
        <fullName evidence="1 2">Uncharacterized protein</fullName>
    </submittedName>
</protein>
<keyword evidence="3" id="KW-1185">Reference proteome</keyword>
<dbReference type="EnsemblPlants" id="Pp3c19_16290V3.1">
    <property type="protein sequence ID" value="Pp3c19_16290V3.1"/>
    <property type="gene ID" value="Pp3c19_16290"/>
</dbReference>
<gene>
    <name evidence="1" type="ORF">PHYPA_024199</name>
</gene>
<evidence type="ECO:0000313" key="1">
    <source>
        <dbReference type="EMBL" id="PNR34382.1"/>
    </source>
</evidence>
<reference evidence="1 3" key="2">
    <citation type="journal article" date="2018" name="Plant J.">
        <title>The Physcomitrella patens chromosome-scale assembly reveals moss genome structure and evolution.</title>
        <authorList>
            <person name="Lang D."/>
            <person name="Ullrich K.K."/>
            <person name="Murat F."/>
            <person name="Fuchs J."/>
            <person name="Jenkins J."/>
            <person name="Haas F.B."/>
            <person name="Piednoel M."/>
            <person name="Gundlach H."/>
            <person name="Van Bel M."/>
            <person name="Meyberg R."/>
            <person name="Vives C."/>
            <person name="Morata J."/>
            <person name="Symeonidi A."/>
            <person name="Hiss M."/>
            <person name="Muchero W."/>
            <person name="Kamisugi Y."/>
            <person name="Saleh O."/>
            <person name="Blanc G."/>
            <person name="Decker E.L."/>
            <person name="van Gessel N."/>
            <person name="Grimwood J."/>
            <person name="Hayes R.D."/>
            <person name="Graham S.W."/>
            <person name="Gunter L.E."/>
            <person name="McDaniel S.F."/>
            <person name="Hoernstein S.N.W."/>
            <person name="Larsson A."/>
            <person name="Li F.W."/>
            <person name="Perroud P.F."/>
            <person name="Phillips J."/>
            <person name="Ranjan P."/>
            <person name="Rokshar D.S."/>
            <person name="Rothfels C.J."/>
            <person name="Schneider L."/>
            <person name="Shu S."/>
            <person name="Stevenson D.W."/>
            <person name="Thummler F."/>
            <person name="Tillich M."/>
            <person name="Villarreal Aguilar J.C."/>
            <person name="Widiez T."/>
            <person name="Wong G.K."/>
            <person name="Wymore A."/>
            <person name="Zhang Y."/>
            <person name="Zimmer A.D."/>
            <person name="Quatrano R.S."/>
            <person name="Mayer K.F.X."/>
            <person name="Goodstein D."/>
            <person name="Casacuberta J.M."/>
            <person name="Vandepoele K."/>
            <person name="Reski R."/>
            <person name="Cuming A.C."/>
            <person name="Tuskan G.A."/>
            <person name="Maumus F."/>
            <person name="Salse J."/>
            <person name="Schmutz J."/>
            <person name="Rensing S.A."/>
        </authorList>
    </citation>
    <scope>NUCLEOTIDE SEQUENCE [LARGE SCALE GENOMIC DNA]</scope>
    <source>
        <strain evidence="2 3">cv. Gransden 2004</strain>
    </source>
</reference>
<sequence>MCNVHNNHMLISLCCVNNMEESF</sequence>
<accession>A0A2K1IYM5</accession>
<evidence type="ECO:0000313" key="3">
    <source>
        <dbReference type="Proteomes" id="UP000006727"/>
    </source>
</evidence>
<reference evidence="1 3" key="1">
    <citation type="journal article" date="2008" name="Science">
        <title>The Physcomitrella genome reveals evolutionary insights into the conquest of land by plants.</title>
        <authorList>
            <person name="Rensing S."/>
            <person name="Lang D."/>
            <person name="Zimmer A."/>
            <person name="Terry A."/>
            <person name="Salamov A."/>
            <person name="Shapiro H."/>
            <person name="Nishiyama T."/>
            <person name="Perroud P.-F."/>
            <person name="Lindquist E."/>
            <person name="Kamisugi Y."/>
            <person name="Tanahashi T."/>
            <person name="Sakakibara K."/>
            <person name="Fujita T."/>
            <person name="Oishi K."/>
            <person name="Shin-I T."/>
            <person name="Kuroki Y."/>
            <person name="Toyoda A."/>
            <person name="Suzuki Y."/>
            <person name="Hashimoto A."/>
            <person name="Yamaguchi K."/>
            <person name="Sugano A."/>
            <person name="Kohara Y."/>
            <person name="Fujiyama A."/>
            <person name="Anterola A."/>
            <person name="Aoki S."/>
            <person name="Ashton N."/>
            <person name="Barbazuk W.B."/>
            <person name="Barker E."/>
            <person name="Bennetzen J."/>
            <person name="Bezanilla M."/>
            <person name="Blankenship R."/>
            <person name="Cho S.H."/>
            <person name="Dutcher S."/>
            <person name="Estelle M."/>
            <person name="Fawcett J.A."/>
            <person name="Gundlach H."/>
            <person name="Hanada K."/>
            <person name="Heyl A."/>
            <person name="Hicks K.A."/>
            <person name="Hugh J."/>
            <person name="Lohr M."/>
            <person name="Mayer K."/>
            <person name="Melkozernov A."/>
            <person name="Murata T."/>
            <person name="Nelson D."/>
            <person name="Pils B."/>
            <person name="Prigge M."/>
            <person name="Reiss B."/>
            <person name="Renner T."/>
            <person name="Rombauts S."/>
            <person name="Rushton P."/>
            <person name="Sanderfoot A."/>
            <person name="Schween G."/>
            <person name="Shiu S.-H."/>
            <person name="Stueber K."/>
            <person name="Theodoulou F.L."/>
            <person name="Tu H."/>
            <person name="Van de Peer Y."/>
            <person name="Verrier P.J."/>
            <person name="Waters E."/>
            <person name="Wood A."/>
            <person name="Yang L."/>
            <person name="Cove D."/>
            <person name="Cuming A."/>
            <person name="Hasebe M."/>
            <person name="Lucas S."/>
            <person name="Mishler D.B."/>
            <person name="Reski R."/>
            <person name="Grigoriev I."/>
            <person name="Quatrano R.S."/>
            <person name="Boore J.L."/>
        </authorList>
    </citation>
    <scope>NUCLEOTIDE SEQUENCE [LARGE SCALE GENOMIC DNA]</scope>
    <source>
        <strain evidence="2 3">cv. Gransden 2004</strain>
    </source>
</reference>
<dbReference type="InParanoid" id="A0A2K1IYM5"/>
<dbReference type="Proteomes" id="UP000006727">
    <property type="component" value="Chromosome 19"/>
</dbReference>
<dbReference type="EMBL" id="ABEU02000019">
    <property type="protein sequence ID" value="PNR34382.1"/>
    <property type="molecule type" value="Genomic_DNA"/>
</dbReference>
<evidence type="ECO:0000313" key="2">
    <source>
        <dbReference type="EnsemblPlants" id="Pp3c19_16290V3.1"/>
    </source>
</evidence>